<dbReference type="EMBL" id="JAVLET010000012">
    <property type="protein sequence ID" value="KAL0466690.1"/>
    <property type="molecule type" value="Genomic_DNA"/>
</dbReference>
<evidence type="ECO:0000313" key="2">
    <source>
        <dbReference type="Proteomes" id="UP001451303"/>
    </source>
</evidence>
<feature type="non-terminal residue" evidence="1">
    <location>
        <position position="1"/>
    </location>
</feature>
<dbReference type="Proteomes" id="UP001451303">
    <property type="component" value="Unassembled WGS sequence"/>
</dbReference>
<proteinExistence type="predicted"/>
<evidence type="ECO:0000313" key="1">
    <source>
        <dbReference type="EMBL" id="KAL0466690.1"/>
    </source>
</evidence>
<gene>
    <name evidence="1" type="ORF">QR685DRAFT_505948</name>
</gene>
<name>A0ABR3D1W4_NEUIN</name>
<sequence>MAILGSSKVPGPIEFISGNKGSWIRCPDGSWSGMAMATSSLRDPVSQSENVSLENIIVHRPVHLMGGVSLHIVAQGSGH</sequence>
<comment type="caution">
    <text evidence="1">The sequence shown here is derived from an EMBL/GenBank/DDBJ whole genome shotgun (WGS) entry which is preliminary data.</text>
</comment>
<accession>A0ABR3D1W4</accession>
<organism evidence="1 2">
    <name type="scientific">Neurospora intermedia</name>
    <dbReference type="NCBI Taxonomy" id="5142"/>
    <lineage>
        <taxon>Eukaryota</taxon>
        <taxon>Fungi</taxon>
        <taxon>Dikarya</taxon>
        <taxon>Ascomycota</taxon>
        <taxon>Pezizomycotina</taxon>
        <taxon>Sordariomycetes</taxon>
        <taxon>Sordariomycetidae</taxon>
        <taxon>Sordariales</taxon>
        <taxon>Sordariaceae</taxon>
        <taxon>Neurospora</taxon>
    </lineage>
</organism>
<protein>
    <submittedName>
        <fullName evidence="1">Uncharacterized protein</fullName>
    </submittedName>
</protein>
<reference evidence="1 2" key="1">
    <citation type="submission" date="2023-09" db="EMBL/GenBank/DDBJ databases">
        <title>Multi-omics analysis of a traditional fermented food reveals byproduct-associated fungal strains for waste-to-food upcycling.</title>
        <authorList>
            <consortium name="Lawrence Berkeley National Laboratory"/>
            <person name="Rekdal V.M."/>
            <person name="Villalobos-Escobedo J.M."/>
            <person name="Rodriguez-Valeron N."/>
            <person name="Garcia M.O."/>
            <person name="Vasquez D.P."/>
            <person name="Damayanti I."/>
            <person name="Sorensen P.M."/>
            <person name="Baidoo E.E."/>
            <person name="De Carvalho A.C."/>
            <person name="Riley R."/>
            <person name="Lipzen A."/>
            <person name="He G."/>
            <person name="Yan M."/>
            <person name="Haridas S."/>
            <person name="Daum C."/>
            <person name="Yoshinaga Y."/>
            <person name="Ng V."/>
            <person name="Grigoriev I.V."/>
            <person name="Munk R."/>
            <person name="Nuraida L."/>
            <person name="Wijaya C.H."/>
            <person name="Morales P.-C."/>
            <person name="Keasling J.D."/>
        </authorList>
    </citation>
    <scope>NUCLEOTIDE SEQUENCE [LARGE SCALE GENOMIC DNA]</scope>
    <source>
        <strain evidence="1 2">FGSC 2613</strain>
    </source>
</reference>
<keyword evidence="2" id="KW-1185">Reference proteome</keyword>